<keyword evidence="2" id="KW-1185">Reference proteome</keyword>
<name>A0A8T0FZ32_ARGBR</name>
<organism evidence="1 2">
    <name type="scientific">Argiope bruennichi</name>
    <name type="common">Wasp spider</name>
    <name type="synonym">Aranea bruennichi</name>
    <dbReference type="NCBI Taxonomy" id="94029"/>
    <lineage>
        <taxon>Eukaryota</taxon>
        <taxon>Metazoa</taxon>
        <taxon>Ecdysozoa</taxon>
        <taxon>Arthropoda</taxon>
        <taxon>Chelicerata</taxon>
        <taxon>Arachnida</taxon>
        <taxon>Araneae</taxon>
        <taxon>Araneomorphae</taxon>
        <taxon>Entelegynae</taxon>
        <taxon>Araneoidea</taxon>
        <taxon>Araneidae</taxon>
        <taxon>Argiope</taxon>
    </lineage>
</organism>
<reference evidence="1" key="2">
    <citation type="submission" date="2020-06" db="EMBL/GenBank/DDBJ databases">
        <authorList>
            <person name="Sheffer M."/>
        </authorList>
    </citation>
    <scope>NUCLEOTIDE SEQUENCE</scope>
</reference>
<sequence>MAAQLTIDDVTLFQILVVAIPRNMKQDLFISPIALCNAVDGVTKPTPSSICVVEVNALFFTSEDLVQNVLLKLIFEPIRVDLNTSVFLCLDLAHAASSD</sequence>
<proteinExistence type="predicted"/>
<reference evidence="1" key="1">
    <citation type="journal article" date="2020" name="bioRxiv">
        <title>Chromosome-level reference genome of the European wasp spider Argiope bruennichi: a resource for studies on range expansion and evolutionary adaptation.</title>
        <authorList>
            <person name="Sheffer M.M."/>
            <person name="Hoppe A."/>
            <person name="Krehenwinkel H."/>
            <person name="Uhl G."/>
            <person name="Kuss A.W."/>
            <person name="Jensen L."/>
            <person name="Jensen C."/>
            <person name="Gillespie R.G."/>
            <person name="Hoff K.J."/>
            <person name="Prost S."/>
        </authorList>
    </citation>
    <scope>NUCLEOTIDE SEQUENCE</scope>
</reference>
<evidence type="ECO:0000313" key="1">
    <source>
        <dbReference type="EMBL" id="KAF8795458.1"/>
    </source>
</evidence>
<dbReference type="AlphaFoldDB" id="A0A8T0FZ32"/>
<dbReference type="Proteomes" id="UP000807504">
    <property type="component" value="Unassembled WGS sequence"/>
</dbReference>
<evidence type="ECO:0000313" key="2">
    <source>
        <dbReference type="Proteomes" id="UP000807504"/>
    </source>
</evidence>
<comment type="caution">
    <text evidence="1">The sequence shown here is derived from an EMBL/GenBank/DDBJ whole genome shotgun (WGS) entry which is preliminary data.</text>
</comment>
<dbReference type="EMBL" id="JABXBU010000002">
    <property type="protein sequence ID" value="KAF8795458.1"/>
    <property type="molecule type" value="Genomic_DNA"/>
</dbReference>
<protein>
    <submittedName>
        <fullName evidence="1">Uncharacterized protein</fullName>
    </submittedName>
</protein>
<gene>
    <name evidence="1" type="ORF">HNY73_003303</name>
</gene>
<accession>A0A8T0FZ32</accession>